<evidence type="ECO:0000313" key="2">
    <source>
        <dbReference type="Proteomes" id="UP000821845"/>
    </source>
</evidence>
<reference evidence="1" key="1">
    <citation type="submission" date="2020-05" db="EMBL/GenBank/DDBJ databases">
        <title>Large-scale comparative analyses of tick genomes elucidate their genetic diversity and vector capacities.</title>
        <authorList>
            <person name="Jia N."/>
            <person name="Wang J."/>
            <person name="Shi W."/>
            <person name="Du L."/>
            <person name="Sun Y."/>
            <person name="Zhan W."/>
            <person name="Jiang J."/>
            <person name="Wang Q."/>
            <person name="Zhang B."/>
            <person name="Ji P."/>
            <person name="Sakyi L.B."/>
            <person name="Cui X."/>
            <person name="Yuan T."/>
            <person name="Jiang B."/>
            <person name="Yang W."/>
            <person name="Lam T.T.-Y."/>
            <person name="Chang Q."/>
            <person name="Ding S."/>
            <person name="Wang X."/>
            <person name="Zhu J."/>
            <person name="Ruan X."/>
            <person name="Zhao L."/>
            <person name="Wei J."/>
            <person name="Que T."/>
            <person name="Du C."/>
            <person name="Cheng J."/>
            <person name="Dai P."/>
            <person name="Han X."/>
            <person name="Huang E."/>
            <person name="Gao Y."/>
            <person name="Liu J."/>
            <person name="Shao H."/>
            <person name="Ye R."/>
            <person name="Li L."/>
            <person name="Wei W."/>
            <person name="Wang X."/>
            <person name="Wang C."/>
            <person name="Yang T."/>
            <person name="Huo Q."/>
            <person name="Li W."/>
            <person name="Guo W."/>
            <person name="Chen H."/>
            <person name="Zhou L."/>
            <person name="Ni X."/>
            <person name="Tian J."/>
            <person name="Zhou Y."/>
            <person name="Sheng Y."/>
            <person name="Liu T."/>
            <person name="Pan Y."/>
            <person name="Xia L."/>
            <person name="Li J."/>
            <person name="Zhao F."/>
            <person name="Cao W."/>
        </authorList>
    </citation>
    <scope>NUCLEOTIDE SEQUENCE</scope>
    <source>
        <strain evidence="1">Hyas-2018</strain>
    </source>
</reference>
<comment type="caution">
    <text evidence="1">The sequence shown here is derived from an EMBL/GenBank/DDBJ whole genome shotgun (WGS) entry which is preliminary data.</text>
</comment>
<dbReference type="EMBL" id="CM023483">
    <property type="protein sequence ID" value="KAH6936752.1"/>
    <property type="molecule type" value="Genomic_DNA"/>
</dbReference>
<proteinExistence type="predicted"/>
<sequence length="449" mass="50163">MARLKSASLPREFPAPPCASSGSPSDESSGDEALIDAVSVNGNVCSAHVRPIPQLHKSDSMYSTEESRFSGLSEEFEPLDLTHLNIRASIMCMVGRVQHLAHADDDQHAELAPSVRKLRQSMACLQKVARFTYALLSLKEPPPSASLSYSVRQRRDICFSHALTSLVAGLMSKLWCQQADPLFVHCLTTFGVLAQFTGLLSCHGDELAMLEDMVVAIDDLRRVAFWLEPATNVCSPKPLLIPTPETVMARVPHRGRFQFSVVPVFFNVGINEQATLAEKIGDQSFQERINLDGAASLKEYYKQFQRFPMPKHDTPRARSIQPREVPLMDVIEQLQTHVRARKSKDVEILHLAMEACRRMRGLRFTSCKSAKDRTGMCVTLEQGQILLQDFGLDSKEVPRAVACMRSEGTRRQNTFKNVGVRKYAFNSLQMMALPKQYRPPPGTFGNVQS</sequence>
<evidence type="ECO:0000313" key="1">
    <source>
        <dbReference type="EMBL" id="KAH6936752.1"/>
    </source>
</evidence>
<protein>
    <submittedName>
        <fullName evidence="1">Uncharacterized protein</fullName>
    </submittedName>
</protein>
<accession>A0ACB7SNH4</accession>
<organism evidence="1 2">
    <name type="scientific">Hyalomma asiaticum</name>
    <name type="common">Tick</name>
    <dbReference type="NCBI Taxonomy" id="266040"/>
    <lineage>
        <taxon>Eukaryota</taxon>
        <taxon>Metazoa</taxon>
        <taxon>Ecdysozoa</taxon>
        <taxon>Arthropoda</taxon>
        <taxon>Chelicerata</taxon>
        <taxon>Arachnida</taxon>
        <taxon>Acari</taxon>
        <taxon>Parasitiformes</taxon>
        <taxon>Ixodida</taxon>
        <taxon>Ixodoidea</taxon>
        <taxon>Ixodidae</taxon>
        <taxon>Hyalomminae</taxon>
        <taxon>Hyalomma</taxon>
    </lineage>
</organism>
<keyword evidence="2" id="KW-1185">Reference proteome</keyword>
<name>A0ACB7SNH4_HYAAI</name>
<dbReference type="Proteomes" id="UP000821845">
    <property type="component" value="Chromosome 3"/>
</dbReference>
<gene>
    <name evidence="1" type="ORF">HPB50_021293</name>
</gene>